<feature type="domain" description="DUF4158" evidence="6">
    <location>
        <begin position="8"/>
        <end position="154"/>
    </location>
</feature>
<sequence>MRGPLELNELVESWTLLEDELGLLSGKGGAGLLGLAVSLKFYIQHGRFPRYRTELDDEAVVFVAAQLRVDSSALSSYDWTGRTAERHRAQVREHLGFRECSVGDADKLTAWLAAEVCEAERSRDVVREELLARCRSERLEPPAVGRVDRIVRSALHQAEGALTRRVVDRLPVDVVERLEDLVAHDDAGVEDGESADGEESVLAMVKAAPGSVSLESMLAEIRKLRAVRALGLPPGLFGDVAPRVLAGWRDRAAVEAPSHLRSHPRELRLTLLAALLSVRERELTDTLVDLLISTVYKIHARADRRVTQDLVNAFKKVTGKENILFSIAAAALDAPDDPVRRVVYPAVTGGEATLRELVHEYKTKGPVYRRTVKTSLKASYSSHYRRGLIELLDVLTFRSNNTRHRPVLDALDLVARHAGAKTTYYPLGEHVPSHRGLGGDWETLVYRQDERRRRRVVRSVYEVCTFQTLREQLRCKEIWVEGSDRWRNPDEDLPRDFEHRRGEHYAALRKPLDPSAFIDELREQMHTELTALDEQLPNLAWVDVLERGKQGPIKLTSLDAAPEPKNLRALKTEVASRWGTIPLIDVLKEAVLRTGCLERVTASSGRGDLSREVLAERLLLVMYAYGTNTGIRAVSGRGHSEDDLRYVRRRYVSVEVARTLATEIANATFAARRASVWGAGSSAVASDSTHFGAFDQNIFTEWHSRFGGRGVLIYWHVERKSMAVHSQLIACSASEVAAMIEGAMRHGTTMEVEGNYTDSHGQSEIGFGLTRLLGFDLLPRIKPINHVKLYRPSAGDPGAYPRLTPALTRPIRWDLIAQQYDQMIRYATAIRSGTASTEAILRRFTKANAIHPTYQAMIETGRAQKTLFAARYLRDRDLQREINEGLNVVESWNGGNSVIFYGKGGDIASNRRDEQELSMLCLRVLQSALVYVNTLMVQDVLADRAWADRLTDTDRRGLTPLF</sequence>
<evidence type="ECO:0000313" key="8">
    <source>
        <dbReference type="Proteomes" id="UP001150259"/>
    </source>
</evidence>
<gene>
    <name evidence="7" type="ORF">OO014_09355</name>
</gene>
<dbReference type="Pfam" id="PF01526">
    <property type="entry name" value="DDE_Tnp_Tn3"/>
    <property type="match status" value="1"/>
</dbReference>
<keyword evidence="3" id="KW-0238">DNA-binding</keyword>
<dbReference type="EMBL" id="JAPFQL010000034">
    <property type="protein sequence ID" value="MDC5697463.1"/>
    <property type="molecule type" value="Genomic_DNA"/>
</dbReference>
<protein>
    <submittedName>
        <fullName evidence="7">Tn3 family transposase</fullName>
    </submittedName>
</protein>
<keyword evidence="2" id="KW-0815">Transposition</keyword>
<comment type="similarity">
    <text evidence="1">Belongs to the transposase 7 family.</text>
</comment>
<evidence type="ECO:0000256" key="2">
    <source>
        <dbReference type="ARBA" id="ARBA00022578"/>
    </source>
</evidence>
<dbReference type="RefSeq" id="WP_272462039.1">
    <property type="nucleotide sequence ID" value="NZ_JAPFQL010000034.1"/>
</dbReference>
<evidence type="ECO:0000256" key="3">
    <source>
        <dbReference type="ARBA" id="ARBA00023125"/>
    </source>
</evidence>
<evidence type="ECO:0000313" key="7">
    <source>
        <dbReference type="EMBL" id="MDC5697463.1"/>
    </source>
</evidence>
<reference evidence="7 8" key="1">
    <citation type="submission" date="2022-11" db="EMBL/GenBank/DDBJ databases">
        <title>Anaerobic phenanthrene biodegradation by a DNRA strain PheN6.</title>
        <authorList>
            <person name="Zhang Z."/>
        </authorList>
    </citation>
    <scope>NUCLEOTIDE SEQUENCE [LARGE SCALE GENOMIC DNA]</scope>
    <source>
        <strain evidence="7 8">PheN6</strain>
    </source>
</reference>
<organism evidence="7 8">
    <name type="scientific">Intrasporangium calvum</name>
    <dbReference type="NCBI Taxonomy" id="53358"/>
    <lineage>
        <taxon>Bacteria</taxon>
        <taxon>Bacillati</taxon>
        <taxon>Actinomycetota</taxon>
        <taxon>Actinomycetes</taxon>
        <taxon>Micrococcales</taxon>
        <taxon>Intrasporangiaceae</taxon>
        <taxon>Intrasporangium</taxon>
    </lineage>
</organism>
<evidence type="ECO:0000256" key="1">
    <source>
        <dbReference type="ARBA" id="ARBA00009402"/>
    </source>
</evidence>
<dbReference type="Proteomes" id="UP001150259">
    <property type="component" value="Unassembled WGS sequence"/>
</dbReference>
<dbReference type="InterPro" id="IPR002513">
    <property type="entry name" value="Tn3_Tnp_DDE_dom"/>
</dbReference>
<name>A0ABT5GGT0_9MICO</name>
<keyword evidence="4" id="KW-0233">DNA recombination</keyword>
<comment type="caution">
    <text evidence="7">The sequence shown here is derived from an EMBL/GenBank/DDBJ whole genome shotgun (WGS) entry which is preliminary data.</text>
</comment>
<feature type="domain" description="Tn3 transposase DDE" evidence="5">
    <location>
        <begin position="585"/>
        <end position="961"/>
    </location>
</feature>
<dbReference type="InterPro" id="IPR025296">
    <property type="entry name" value="DUF4158"/>
</dbReference>
<accession>A0ABT5GGT0</accession>
<evidence type="ECO:0000259" key="5">
    <source>
        <dbReference type="Pfam" id="PF01526"/>
    </source>
</evidence>
<dbReference type="NCBIfam" id="NF033527">
    <property type="entry name" value="transpos_Tn3"/>
    <property type="match status" value="1"/>
</dbReference>
<dbReference type="InterPro" id="IPR047653">
    <property type="entry name" value="Tn3-like_transpos"/>
</dbReference>
<dbReference type="Pfam" id="PF13700">
    <property type="entry name" value="DUF4158"/>
    <property type="match status" value="1"/>
</dbReference>
<evidence type="ECO:0000259" key="6">
    <source>
        <dbReference type="Pfam" id="PF13700"/>
    </source>
</evidence>
<keyword evidence="8" id="KW-1185">Reference proteome</keyword>
<evidence type="ECO:0000256" key="4">
    <source>
        <dbReference type="ARBA" id="ARBA00023172"/>
    </source>
</evidence>
<proteinExistence type="inferred from homology"/>